<dbReference type="InterPro" id="IPR001357">
    <property type="entry name" value="BRCT_dom"/>
</dbReference>
<evidence type="ECO:0000313" key="3">
    <source>
        <dbReference type="EMBL" id="KAL2478139.1"/>
    </source>
</evidence>
<dbReference type="PANTHER" id="PTHR15321">
    <property type="entry name" value="TUMOR SUPPRESSOR P53-BINDING PROTEIN 1"/>
    <property type="match status" value="1"/>
</dbReference>
<dbReference type="CDD" id="cd17724">
    <property type="entry name" value="BRCT_p53bp1_rpt2"/>
    <property type="match status" value="1"/>
</dbReference>
<sequence length="1019" mass="113642">MGSISGLRPPQFSEDPAWLPGWLQQCDPQQLSVEAIDKEHTTFQQRVEGLQFLQENISKGESLMDKGGFMIGHLFLSGNDSSPFTWAQSPEHVVQHHLHLSLDGNSEKTTLTTDAYQIEFDHPLAMQPVQNSGVLQGKVDKLSPNHNSSVINLSSMVQLEKPPDKNESSKLEENVKFSEGAANAVELCIAASEALVIHEIIGSDSFMKHSPASTILETTLQVKQARLEVWRNTTNSSINEISEIDHLSDLDDMTMEGAYKDIGIHFDDFRGIQLSVSQVKDTLDSESDENVKYETGAPAIDCVKSVDNGPRYRMGGVLHDGVQVTEDFSLKCFDGNAQKKVKNDSDWGMGSTSVGCHNDCLEVVPAEENFDFSTSVENVNVTMAAKDSFQANANSSPAESCQGDEEHNDVSNIVQERFQSRWYGGWTWKQREVKCFAPMKHNITEPFVGETSFLSESADVAPDENSFVQNQDRRTVAASQSSIPSEDLCNKAKDGVLLSQVARPSSASFMDPLCSVVPCSISENVCSSALDHDTIFLPRRASITTEHATDNLPRTSASNDDLGQGEAVAVAMSSIKESQHAVRRQCTSLRNYSLLLPSHSTFLEKEGPGGSSFLIDSSNAKLTSLERCYSNCEETAKAEARFPVLQKEKKSSPLTLVLNRGTHRSVWVSNCSTYDRGEENLSKMALPESILECPPSENIQKEHLRCKNQIANPFSASRHVSFRETEINIPEKKKLRRLQTASKTSYSTRAAQKVRRSSPHFESRSQRLKHYPVKYFGEERKRIFQNMEFMLTGFSHRKEKEIAGLIIKYGGMVLSDIPSPNFRRKRSSRLEPQVLPIVLCLKKLQTIPFLYGCAVMAFILKVDWLTDSIAAGLILPPEKYMILSRNVSGRHIQGHSKSYPLIFDKMGFMIHGKPKIFTKMEIIVKHGGGQVFKTLQSLVQSLEAGRISTGFVIADENNASRHLKHCTKEQNISMVSVNWIVKCLYAGNLLSLKEEKNPHYFPSNKLPQLRDSMDLSEEI</sequence>
<feature type="region of interest" description="Disordered" evidence="1">
    <location>
        <begin position="739"/>
        <end position="761"/>
    </location>
</feature>
<proteinExistence type="predicted"/>
<organism evidence="3 4">
    <name type="scientific">Forsythia ovata</name>
    <dbReference type="NCBI Taxonomy" id="205694"/>
    <lineage>
        <taxon>Eukaryota</taxon>
        <taxon>Viridiplantae</taxon>
        <taxon>Streptophyta</taxon>
        <taxon>Embryophyta</taxon>
        <taxon>Tracheophyta</taxon>
        <taxon>Spermatophyta</taxon>
        <taxon>Magnoliopsida</taxon>
        <taxon>eudicotyledons</taxon>
        <taxon>Gunneridae</taxon>
        <taxon>Pentapetalae</taxon>
        <taxon>asterids</taxon>
        <taxon>lamiids</taxon>
        <taxon>Lamiales</taxon>
        <taxon>Oleaceae</taxon>
        <taxon>Forsythieae</taxon>
        <taxon>Forsythia</taxon>
    </lineage>
</organism>
<evidence type="ECO:0000259" key="2">
    <source>
        <dbReference type="PROSITE" id="PS50172"/>
    </source>
</evidence>
<name>A0ABD1QQF4_9LAMI</name>
<dbReference type="Pfam" id="PF18428">
    <property type="entry name" value="BRCT_3"/>
    <property type="match status" value="1"/>
</dbReference>
<dbReference type="SUPFAM" id="SSF52113">
    <property type="entry name" value="BRCT domain"/>
    <property type="match status" value="2"/>
</dbReference>
<keyword evidence="4" id="KW-1185">Reference proteome</keyword>
<dbReference type="EMBL" id="JBFOLJ010000014">
    <property type="protein sequence ID" value="KAL2478139.1"/>
    <property type="molecule type" value="Genomic_DNA"/>
</dbReference>
<dbReference type="PANTHER" id="PTHR15321:SF3">
    <property type="entry name" value="TP53-BINDING PROTEIN 1"/>
    <property type="match status" value="1"/>
</dbReference>
<protein>
    <recommendedName>
        <fullName evidence="2">BRCT domain-containing protein</fullName>
    </recommendedName>
</protein>
<dbReference type="Gene3D" id="3.40.50.10190">
    <property type="entry name" value="BRCT domain"/>
    <property type="match status" value="2"/>
</dbReference>
<comment type="caution">
    <text evidence="3">The sequence shown here is derived from an EMBL/GenBank/DDBJ whole genome shotgun (WGS) entry which is preliminary data.</text>
</comment>
<dbReference type="InterPro" id="IPR047252">
    <property type="entry name" value="TP53BP1-like"/>
</dbReference>
<evidence type="ECO:0000256" key="1">
    <source>
        <dbReference type="SAM" id="MobiDB-lite"/>
    </source>
</evidence>
<dbReference type="InterPro" id="IPR036420">
    <property type="entry name" value="BRCT_dom_sf"/>
</dbReference>
<feature type="compositionally biased region" description="Polar residues" evidence="1">
    <location>
        <begin position="739"/>
        <end position="750"/>
    </location>
</feature>
<dbReference type="SMART" id="SM00292">
    <property type="entry name" value="BRCT"/>
    <property type="match status" value="2"/>
</dbReference>
<gene>
    <name evidence="3" type="ORF">Fot_47153</name>
</gene>
<evidence type="ECO:0000313" key="4">
    <source>
        <dbReference type="Proteomes" id="UP001604277"/>
    </source>
</evidence>
<reference evidence="4" key="1">
    <citation type="submission" date="2024-07" db="EMBL/GenBank/DDBJ databases">
        <title>Two chromosome-level genome assemblies of Korean endemic species Abeliophyllum distichum and Forsythia ovata (Oleaceae).</title>
        <authorList>
            <person name="Jang H."/>
        </authorList>
    </citation>
    <scope>NUCLEOTIDE SEQUENCE [LARGE SCALE GENOMIC DNA]</scope>
</reference>
<dbReference type="Proteomes" id="UP001604277">
    <property type="component" value="Unassembled WGS sequence"/>
</dbReference>
<dbReference type="PROSITE" id="PS50172">
    <property type="entry name" value="BRCT"/>
    <property type="match status" value="2"/>
</dbReference>
<dbReference type="AlphaFoldDB" id="A0ABD1QQF4"/>
<feature type="domain" description="BRCT" evidence="2">
    <location>
        <begin position="898"/>
        <end position="997"/>
    </location>
</feature>
<feature type="domain" description="BRCT" evidence="2">
    <location>
        <begin position="779"/>
        <end position="882"/>
    </location>
</feature>
<accession>A0ABD1QQF4</accession>
<dbReference type="InterPro" id="IPR047250">
    <property type="entry name" value="BRCT_p53bp1-like_rpt2"/>
</dbReference>